<dbReference type="RefSeq" id="WP_184670036.1">
    <property type="nucleotide sequence ID" value="NZ_BAABAI010000005.1"/>
</dbReference>
<sequence length="156" mass="17115">MLFLDVDGPFIPLGGTPVDHGHDNTAHPLLDRLDPALGPALLGLGRDLLWATTWGEDANTLLCPLLGLPRLPVVTWPDGPDDGVDRWFGLHWKTRTLVGHAAGRAFVWVDDEITDADRTWVADNHPGPGLPYRVDPARGLSLEDVDHIADWLRTEA</sequence>
<gene>
    <name evidence="1" type="ORF">F4559_003542</name>
</gene>
<name>A0A7W7WX27_9PSEU</name>
<organism evidence="1 2">
    <name type="scientific">Saccharothrix violaceirubra</name>
    <dbReference type="NCBI Taxonomy" id="413306"/>
    <lineage>
        <taxon>Bacteria</taxon>
        <taxon>Bacillati</taxon>
        <taxon>Actinomycetota</taxon>
        <taxon>Actinomycetes</taxon>
        <taxon>Pseudonocardiales</taxon>
        <taxon>Pseudonocardiaceae</taxon>
        <taxon>Saccharothrix</taxon>
    </lineage>
</organism>
<evidence type="ECO:0008006" key="3">
    <source>
        <dbReference type="Google" id="ProtNLM"/>
    </source>
</evidence>
<accession>A0A7W7WX27</accession>
<proteinExistence type="predicted"/>
<comment type="caution">
    <text evidence="1">The sequence shown here is derived from an EMBL/GenBank/DDBJ whole genome shotgun (WGS) entry which is preliminary data.</text>
</comment>
<reference evidence="1 2" key="1">
    <citation type="submission" date="2020-08" db="EMBL/GenBank/DDBJ databases">
        <title>Sequencing the genomes of 1000 actinobacteria strains.</title>
        <authorList>
            <person name="Klenk H.-P."/>
        </authorList>
    </citation>
    <scope>NUCLEOTIDE SEQUENCE [LARGE SCALE GENOMIC DNA]</scope>
    <source>
        <strain evidence="1 2">DSM 45084</strain>
    </source>
</reference>
<dbReference type="AlphaFoldDB" id="A0A7W7WX27"/>
<protein>
    <recommendedName>
        <fullName evidence="3">Secreted protein</fullName>
    </recommendedName>
</protein>
<dbReference type="Proteomes" id="UP000542674">
    <property type="component" value="Unassembled WGS sequence"/>
</dbReference>
<evidence type="ECO:0000313" key="1">
    <source>
        <dbReference type="EMBL" id="MBB4966183.1"/>
    </source>
</evidence>
<dbReference type="EMBL" id="JACHJS010000001">
    <property type="protein sequence ID" value="MBB4966183.1"/>
    <property type="molecule type" value="Genomic_DNA"/>
</dbReference>
<evidence type="ECO:0000313" key="2">
    <source>
        <dbReference type="Proteomes" id="UP000542674"/>
    </source>
</evidence>
<keyword evidence="2" id="KW-1185">Reference proteome</keyword>